<dbReference type="AlphaFoldDB" id="A0A0C2D280"/>
<evidence type="ECO:0000313" key="2">
    <source>
        <dbReference type="EMBL" id="KIH63458.1"/>
    </source>
</evidence>
<protein>
    <submittedName>
        <fullName evidence="2">Uncharacterized protein</fullName>
    </submittedName>
</protein>
<feature type="chain" id="PRO_5002147570" evidence="1">
    <location>
        <begin position="18"/>
        <end position="110"/>
    </location>
</feature>
<gene>
    <name evidence="2" type="ORF">ANCDUO_06244</name>
</gene>
<dbReference type="EMBL" id="KN728647">
    <property type="protein sequence ID" value="KIH63458.1"/>
    <property type="molecule type" value="Genomic_DNA"/>
</dbReference>
<name>A0A0C2D280_9BILA</name>
<accession>A0A0C2D280</accession>
<dbReference type="SUPFAM" id="SSF56574">
    <property type="entry name" value="Serpins"/>
    <property type="match status" value="1"/>
</dbReference>
<evidence type="ECO:0000313" key="3">
    <source>
        <dbReference type="Proteomes" id="UP000054047"/>
    </source>
</evidence>
<evidence type="ECO:0000256" key="1">
    <source>
        <dbReference type="SAM" id="SignalP"/>
    </source>
</evidence>
<feature type="signal peptide" evidence="1">
    <location>
        <begin position="1"/>
        <end position="17"/>
    </location>
</feature>
<sequence>LVAIPALFCYLITVVFSKNFTIEPQYADTITGKYAAKVEALDFGEARETAEVEFLNERESRYFAEDEDMEMLSLRYKDTSYALNIILLRERNKWIERHCLQINSIFEGLV</sequence>
<dbReference type="OrthoDB" id="9518664at2759"/>
<organism evidence="2 3">
    <name type="scientific">Ancylostoma duodenale</name>
    <dbReference type="NCBI Taxonomy" id="51022"/>
    <lineage>
        <taxon>Eukaryota</taxon>
        <taxon>Metazoa</taxon>
        <taxon>Ecdysozoa</taxon>
        <taxon>Nematoda</taxon>
        <taxon>Chromadorea</taxon>
        <taxon>Rhabditida</taxon>
        <taxon>Rhabditina</taxon>
        <taxon>Rhabditomorpha</taxon>
        <taxon>Strongyloidea</taxon>
        <taxon>Ancylostomatidae</taxon>
        <taxon>Ancylostomatinae</taxon>
        <taxon>Ancylostoma</taxon>
    </lineage>
</organism>
<proteinExistence type="predicted"/>
<keyword evidence="3" id="KW-1185">Reference proteome</keyword>
<dbReference type="Proteomes" id="UP000054047">
    <property type="component" value="Unassembled WGS sequence"/>
</dbReference>
<dbReference type="InterPro" id="IPR036186">
    <property type="entry name" value="Serpin_sf"/>
</dbReference>
<feature type="non-terminal residue" evidence="2">
    <location>
        <position position="1"/>
    </location>
</feature>
<reference evidence="2 3" key="1">
    <citation type="submission" date="2013-12" db="EMBL/GenBank/DDBJ databases">
        <title>Draft genome of the parsitic nematode Ancylostoma duodenale.</title>
        <authorList>
            <person name="Mitreva M."/>
        </authorList>
    </citation>
    <scope>NUCLEOTIDE SEQUENCE [LARGE SCALE GENOMIC DNA]</scope>
    <source>
        <strain evidence="2 3">Zhejiang</strain>
    </source>
</reference>
<keyword evidence="1" id="KW-0732">Signal</keyword>